<dbReference type="InterPro" id="IPR001356">
    <property type="entry name" value="HD"/>
</dbReference>
<feature type="region of interest" description="Disordered" evidence="5">
    <location>
        <begin position="185"/>
        <end position="227"/>
    </location>
</feature>
<dbReference type="InterPro" id="IPR008422">
    <property type="entry name" value="KN_HD"/>
</dbReference>
<evidence type="ECO:0000256" key="1">
    <source>
        <dbReference type="ARBA" id="ARBA00023125"/>
    </source>
</evidence>
<dbReference type="STRING" id="6205.A0A0R3X733"/>
<dbReference type="Gene3D" id="1.10.10.60">
    <property type="entry name" value="Homeodomain-like"/>
    <property type="match status" value="1"/>
</dbReference>
<evidence type="ECO:0000256" key="2">
    <source>
        <dbReference type="ARBA" id="ARBA00023155"/>
    </source>
</evidence>
<evidence type="ECO:0000256" key="3">
    <source>
        <dbReference type="ARBA" id="ARBA00023242"/>
    </source>
</evidence>
<dbReference type="Pfam" id="PF05920">
    <property type="entry name" value="Homeobox_KN"/>
    <property type="match status" value="1"/>
</dbReference>
<reference evidence="7" key="1">
    <citation type="submission" date="2017-02" db="UniProtKB">
        <authorList>
            <consortium name="WormBaseParasite"/>
        </authorList>
    </citation>
    <scope>IDENTIFICATION</scope>
</reference>
<dbReference type="GO" id="GO:0005634">
    <property type="term" value="C:nucleus"/>
    <property type="evidence" value="ECO:0007669"/>
    <property type="project" value="UniProtKB-SubCell"/>
</dbReference>
<keyword evidence="3 4" id="KW-0539">Nucleus</keyword>
<name>A0A0R3X733_HYDTA</name>
<sequence>LTFDSGLSESIDFPTENRLLSSSGVNSTVSNSINSSLRHQGITAIKRDESSFAASSFLHSGNEIQPFIPSMNESIDVNEYRDEIERESDLHFLSSDSGFQVAINSSNGSTLKGDLSSNNISSHSLPSGYPAINTSQHYSYQTPVQFPHVSVINSHSTLGQVLTRNSDPNAAPDSLNSLIRYQSDPTSAPTISVSDTAYSEKNIRSSKPQRLIKRQDVKQNKGRGEGNKLLSTRATQILEGWYEANTEWPYPTKAEKQMMASAGAITIEQVSRHAYLLRRQAYIVNSWFANRRNRSQNTRPKKNMIKLVNALSGLCDEYQEVSRGIISSSDMKNRILALINYHLQRRQ</sequence>
<evidence type="ECO:0000313" key="7">
    <source>
        <dbReference type="WBParaSite" id="TTAC_0000934501-mRNA-1"/>
    </source>
</evidence>
<dbReference type="AlphaFoldDB" id="A0A0R3X733"/>
<feature type="compositionally biased region" description="Basic and acidic residues" evidence="5">
    <location>
        <begin position="213"/>
        <end position="226"/>
    </location>
</feature>
<keyword evidence="1 4" id="KW-0238">DNA-binding</keyword>
<evidence type="ECO:0000259" key="6">
    <source>
        <dbReference type="PROSITE" id="PS50071"/>
    </source>
</evidence>
<organism evidence="7">
    <name type="scientific">Hydatigena taeniaeformis</name>
    <name type="common">Feline tapeworm</name>
    <name type="synonym">Taenia taeniaeformis</name>
    <dbReference type="NCBI Taxonomy" id="6205"/>
    <lineage>
        <taxon>Eukaryota</taxon>
        <taxon>Metazoa</taxon>
        <taxon>Spiralia</taxon>
        <taxon>Lophotrochozoa</taxon>
        <taxon>Platyhelminthes</taxon>
        <taxon>Cestoda</taxon>
        <taxon>Eucestoda</taxon>
        <taxon>Cyclophyllidea</taxon>
        <taxon>Taeniidae</taxon>
        <taxon>Hydatigera</taxon>
    </lineage>
</organism>
<keyword evidence="2 4" id="KW-0371">Homeobox</keyword>
<feature type="compositionally biased region" description="Polar residues" evidence="5">
    <location>
        <begin position="185"/>
        <end position="199"/>
    </location>
</feature>
<dbReference type="WBParaSite" id="TTAC_0000934501-mRNA-1">
    <property type="protein sequence ID" value="TTAC_0000934501-mRNA-1"/>
    <property type="gene ID" value="TTAC_0000934501"/>
</dbReference>
<dbReference type="InterPro" id="IPR050224">
    <property type="entry name" value="TALE_homeobox"/>
</dbReference>
<comment type="subcellular location">
    <subcellularLocation>
        <location evidence="4">Nucleus</location>
    </subcellularLocation>
</comment>
<accession>A0A0R3X733</accession>
<dbReference type="GO" id="GO:0003677">
    <property type="term" value="F:DNA binding"/>
    <property type="evidence" value="ECO:0007669"/>
    <property type="project" value="UniProtKB-UniRule"/>
</dbReference>
<dbReference type="SUPFAM" id="SSF46689">
    <property type="entry name" value="Homeodomain-like"/>
    <property type="match status" value="1"/>
</dbReference>
<dbReference type="InterPro" id="IPR009057">
    <property type="entry name" value="Homeodomain-like_sf"/>
</dbReference>
<evidence type="ECO:0000256" key="5">
    <source>
        <dbReference type="SAM" id="MobiDB-lite"/>
    </source>
</evidence>
<feature type="domain" description="Homeobox" evidence="6">
    <location>
        <begin position="221"/>
        <end position="298"/>
    </location>
</feature>
<dbReference type="GO" id="GO:0006355">
    <property type="term" value="P:regulation of DNA-templated transcription"/>
    <property type="evidence" value="ECO:0007669"/>
    <property type="project" value="InterPro"/>
</dbReference>
<proteinExistence type="predicted"/>
<dbReference type="PROSITE" id="PS50071">
    <property type="entry name" value="HOMEOBOX_2"/>
    <property type="match status" value="1"/>
</dbReference>
<protein>
    <submittedName>
        <fullName evidence="7">Homeobox domain-containing protein</fullName>
    </submittedName>
</protein>
<evidence type="ECO:0000256" key="4">
    <source>
        <dbReference type="PROSITE-ProRule" id="PRU00108"/>
    </source>
</evidence>
<dbReference type="PANTHER" id="PTHR11850">
    <property type="entry name" value="HOMEOBOX PROTEIN TRANSCRIPTION FACTORS"/>
    <property type="match status" value="1"/>
</dbReference>
<dbReference type="CDD" id="cd00086">
    <property type="entry name" value="homeodomain"/>
    <property type="match status" value="1"/>
</dbReference>
<feature type="DNA-binding region" description="Homeobox" evidence="4">
    <location>
        <begin position="223"/>
        <end position="299"/>
    </location>
</feature>